<feature type="region of interest" description="Disordered" evidence="1">
    <location>
        <begin position="83"/>
        <end position="102"/>
    </location>
</feature>
<keyword evidence="3" id="KW-1185">Reference proteome</keyword>
<dbReference type="AlphaFoldDB" id="A0A225WRS9"/>
<protein>
    <recommendedName>
        <fullName evidence="4">RNase H type-1 domain-containing protein</fullName>
    </recommendedName>
</protein>
<reference evidence="3" key="1">
    <citation type="submission" date="2017-03" db="EMBL/GenBank/DDBJ databases">
        <title>Phytopthora megakarya and P. palmivora, two closely related causual agents of cacao black pod achieved similar genome size and gene model numbers by different mechanisms.</title>
        <authorList>
            <person name="Ali S."/>
            <person name="Shao J."/>
            <person name="Larry D.J."/>
            <person name="Kronmiller B."/>
            <person name="Shen D."/>
            <person name="Strem M.D."/>
            <person name="Melnick R.L."/>
            <person name="Guiltinan M.J."/>
            <person name="Tyler B.M."/>
            <person name="Meinhardt L.W."/>
            <person name="Bailey B.A."/>
        </authorList>
    </citation>
    <scope>NUCLEOTIDE SEQUENCE [LARGE SCALE GENOMIC DNA]</scope>
    <source>
        <strain evidence="3">zdho120</strain>
    </source>
</reference>
<proteinExistence type="predicted"/>
<dbReference type="EMBL" id="NBNE01000390">
    <property type="protein sequence ID" value="OWZ19868.1"/>
    <property type="molecule type" value="Genomic_DNA"/>
</dbReference>
<sequence length="102" mass="12112">MQMTAAEIKQTTTLVRQPRALADTTRRHSWMQHFRRHNKMADSLANLAMDRRRRQEDEQSSDRQIERRYPGILRLVLNGFTHWKDSTDGRNPVTRVSSLYES</sequence>
<dbReference type="OrthoDB" id="165880at2759"/>
<dbReference type="Proteomes" id="UP000198211">
    <property type="component" value="Unassembled WGS sequence"/>
</dbReference>
<name>A0A225WRS9_9STRA</name>
<organism evidence="2 3">
    <name type="scientific">Phytophthora megakarya</name>
    <dbReference type="NCBI Taxonomy" id="4795"/>
    <lineage>
        <taxon>Eukaryota</taxon>
        <taxon>Sar</taxon>
        <taxon>Stramenopiles</taxon>
        <taxon>Oomycota</taxon>
        <taxon>Peronosporomycetes</taxon>
        <taxon>Peronosporales</taxon>
        <taxon>Peronosporaceae</taxon>
        <taxon>Phytophthora</taxon>
    </lineage>
</organism>
<accession>A0A225WRS9</accession>
<comment type="caution">
    <text evidence="2">The sequence shown here is derived from an EMBL/GenBank/DDBJ whole genome shotgun (WGS) entry which is preliminary data.</text>
</comment>
<evidence type="ECO:0000313" key="2">
    <source>
        <dbReference type="EMBL" id="OWZ19868.1"/>
    </source>
</evidence>
<gene>
    <name evidence="2" type="ORF">PHMEG_0005804</name>
</gene>
<evidence type="ECO:0000313" key="3">
    <source>
        <dbReference type="Proteomes" id="UP000198211"/>
    </source>
</evidence>
<evidence type="ECO:0000256" key="1">
    <source>
        <dbReference type="SAM" id="MobiDB-lite"/>
    </source>
</evidence>
<evidence type="ECO:0008006" key="4">
    <source>
        <dbReference type="Google" id="ProtNLM"/>
    </source>
</evidence>